<dbReference type="InterPro" id="IPR001920">
    <property type="entry name" value="Asp/Glu_race"/>
</dbReference>
<dbReference type="RefSeq" id="WP_237360196.1">
    <property type="nucleotide sequence ID" value="NZ_CAKLDM010000001.1"/>
</dbReference>
<dbReference type="Proteomes" id="UP000838748">
    <property type="component" value="Unassembled WGS sequence"/>
</dbReference>
<dbReference type="SUPFAM" id="SSF53681">
    <property type="entry name" value="Aspartate/glutamate racemase"/>
    <property type="match status" value="2"/>
</dbReference>
<dbReference type="InterPro" id="IPR015942">
    <property type="entry name" value="Asp/Glu/hydantoin_racemase"/>
</dbReference>
<name>A0ABM9A0Q7_9VIBR</name>
<gene>
    <name evidence="3" type="primary">ygeA</name>
    <name evidence="3" type="ORF">VMF7928_00819</name>
</gene>
<dbReference type="PANTHER" id="PTHR21198">
    <property type="entry name" value="GLUTAMATE RACEMASE"/>
    <property type="match status" value="1"/>
</dbReference>
<dbReference type="EMBL" id="CAKLDM010000001">
    <property type="protein sequence ID" value="CAH0536929.1"/>
    <property type="molecule type" value="Genomic_DNA"/>
</dbReference>
<evidence type="ECO:0000256" key="1">
    <source>
        <dbReference type="ARBA" id="ARBA00007847"/>
    </source>
</evidence>
<dbReference type="NCBIfam" id="TIGR00035">
    <property type="entry name" value="asp_race"/>
    <property type="match status" value="1"/>
</dbReference>
<protein>
    <submittedName>
        <fullName evidence="3">L-aspartate/glutamate-specific racemase</fullName>
        <ecNumber evidence="3">5.1.1.13</ecNumber>
    </submittedName>
</protein>
<evidence type="ECO:0000313" key="3">
    <source>
        <dbReference type="EMBL" id="CAH0536929.1"/>
    </source>
</evidence>
<keyword evidence="4" id="KW-1185">Reference proteome</keyword>
<dbReference type="GO" id="GO:0047689">
    <property type="term" value="F:aspartate racemase activity"/>
    <property type="evidence" value="ECO:0007669"/>
    <property type="project" value="UniProtKB-EC"/>
</dbReference>
<dbReference type="PROSITE" id="PS00923">
    <property type="entry name" value="ASP_GLU_RACEMASE_1"/>
    <property type="match status" value="1"/>
</dbReference>
<comment type="caution">
    <text evidence="3">The sequence shown here is derived from an EMBL/GenBank/DDBJ whole genome shotgun (WGS) entry which is preliminary data.</text>
</comment>
<organism evidence="3 4">
    <name type="scientific">Vibrio marisflavi CECT 7928</name>
    <dbReference type="NCBI Taxonomy" id="634439"/>
    <lineage>
        <taxon>Bacteria</taxon>
        <taxon>Pseudomonadati</taxon>
        <taxon>Pseudomonadota</taxon>
        <taxon>Gammaproteobacteria</taxon>
        <taxon>Vibrionales</taxon>
        <taxon>Vibrionaceae</taxon>
        <taxon>Vibrio</taxon>
    </lineage>
</organism>
<keyword evidence="2 3" id="KW-0413">Isomerase</keyword>
<dbReference type="EC" id="5.1.1.13" evidence="3"/>
<dbReference type="Gene3D" id="3.40.50.1860">
    <property type="match status" value="2"/>
</dbReference>
<dbReference type="Pfam" id="PF01177">
    <property type="entry name" value="Asp_Glu_race"/>
    <property type="match status" value="1"/>
</dbReference>
<reference evidence="3" key="1">
    <citation type="submission" date="2021-11" db="EMBL/GenBank/DDBJ databases">
        <authorList>
            <person name="Rodrigo-Torres L."/>
            <person name="Arahal R. D."/>
            <person name="Lucena T."/>
        </authorList>
    </citation>
    <scope>NUCLEOTIDE SEQUENCE</scope>
    <source>
        <strain evidence="3">CECT 7928</strain>
    </source>
</reference>
<evidence type="ECO:0000256" key="2">
    <source>
        <dbReference type="ARBA" id="ARBA00023235"/>
    </source>
</evidence>
<sequence>MKVIGLLGGMSWESTALYYQLINREVNQRLGGLNSAKIVMFSVNFAQIERLQSQHKWKEAALLLSGAAKSLQSAGADFILICTNTMHLVADDIQKSVDIPILHIVDAVAARLQEGDVDTVGLLGTQFTMEKPFYKERLKDKHNIDVVIPKKSSREYVHKVIYEQLCHGVVSDDSRRGYINVLDELKQNGAQGVILGCTEIGMLINSTHSDLPICDSTECHAQYAAQSSLKGLLS</sequence>
<dbReference type="InterPro" id="IPR018187">
    <property type="entry name" value="Asp/Glu_racemase_AS_1"/>
</dbReference>
<dbReference type="PANTHER" id="PTHR21198:SF7">
    <property type="entry name" value="ASPARTATE-GLUTAMATE RACEMASE FAMILY"/>
    <property type="match status" value="1"/>
</dbReference>
<comment type="similarity">
    <text evidence="1">Belongs to the aspartate/glutamate racemases family.</text>
</comment>
<dbReference type="InterPro" id="IPR004380">
    <property type="entry name" value="Asp_race"/>
</dbReference>
<accession>A0ABM9A0Q7</accession>
<proteinExistence type="inferred from homology"/>
<evidence type="ECO:0000313" key="4">
    <source>
        <dbReference type="Proteomes" id="UP000838748"/>
    </source>
</evidence>